<evidence type="ECO:0000256" key="5">
    <source>
        <dbReference type="ARBA" id="ARBA00022496"/>
    </source>
</evidence>
<dbReference type="Gene3D" id="2.170.130.10">
    <property type="entry name" value="TonB-dependent receptor, plug domain"/>
    <property type="match status" value="1"/>
</dbReference>
<evidence type="ECO:0000256" key="6">
    <source>
        <dbReference type="ARBA" id="ARBA00022692"/>
    </source>
</evidence>
<dbReference type="AlphaFoldDB" id="A0AAW3HXG9"/>
<dbReference type="NCBIfam" id="TIGR01783">
    <property type="entry name" value="TonB-siderophor"/>
    <property type="match status" value="1"/>
</dbReference>
<comment type="caution">
    <text evidence="18">The sequence shown here is derived from an EMBL/GenBank/DDBJ whole genome shotgun (WGS) entry which is preliminary data.</text>
</comment>
<dbReference type="GO" id="GO:0009279">
    <property type="term" value="C:cell outer membrane"/>
    <property type="evidence" value="ECO:0007669"/>
    <property type="project" value="UniProtKB-SubCell"/>
</dbReference>
<keyword evidence="3 14" id="KW-0813">Transport</keyword>
<evidence type="ECO:0000256" key="12">
    <source>
        <dbReference type="ARBA" id="ARBA00023170"/>
    </source>
</evidence>
<dbReference type="FunFam" id="2.170.130.10:FF:000010">
    <property type="entry name" value="Ferripyoverdine receptor"/>
    <property type="match status" value="1"/>
</dbReference>
<feature type="chain" id="PRO_5043968890" evidence="16">
    <location>
        <begin position="34"/>
        <end position="813"/>
    </location>
</feature>
<keyword evidence="10 15" id="KW-0798">TonB box</keyword>
<dbReference type="Proteomes" id="UP000037511">
    <property type="component" value="Unassembled WGS sequence"/>
</dbReference>
<proteinExistence type="inferred from homology"/>
<evidence type="ECO:0000256" key="8">
    <source>
        <dbReference type="ARBA" id="ARBA00023004"/>
    </source>
</evidence>
<keyword evidence="8" id="KW-0408">Iron</keyword>
<keyword evidence="5" id="KW-0410">Iron transport</keyword>
<evidence type="ECO:0000256" key="4">
    <source>
        <dbReference type="ARBA" id="ARBA00022452"/>
    </source>
</evidence>
<dbReference type="Pfam" id="PF00593">
    <property type="entry name" value="TonB_dep_Rec_b-barrel"/>
    <property type="match status" value="1"/>
</dbReference>
<dbReference type="InterPro" id="IPR039426">
    <property type="entry name" value="TonB-dep_rcpt-like"/>
</dbReference>
<dbReference type="PANTHER" id="PTHR32552:SF74">
    <property type="entry name" value="HYDROXAMATE SIDEROPHORE RECEPTOR FHUE"/>
    <property type="match status" value="1"/>
</dbReference>
<keyword evidence="4 14" id="KW-1134">Transmembrane beta strand</keyword>
<comment type="similarity">
    <text evidence="2 14 15">Belongs to the TonB-dependent receptor family.</text>
</comment>
<evidence type="ECO:0000256" key="2">
    <source>
        <dbReference type="ARBA" id="ARBA00009810"/>
    </source>
</evidence>
<dbReference type="SUPFAM" id="SSF56935">
    <property type="entry name" value="Porins"/>
    <property type="match status" value="1"/>
</dbReference>
<reference evidence="18 19" key="1">
    <citation type="submission" date="2015-07" db="EMBL/GenBank/DDBJ databases">
        <title>Draft genome of Achromobacter spanius.</title>
        <authorList>
            <person name="Wang X."/>
        </authorList>
    </citation>
    <scope>NUCLEOTIDE SEQUENCE [LARGE SCALE GENOMIC DNA]</scope>
    <source>
        <strain evidence="18 19">CGMCC9173</strain>
    </source>
</reference>
<keyword evidence="13 14" id="KW-0998">Cell outer membrane</keyword>
<evidence type="ECO:0000256" key="10">
    <source>
        <dbReference type="ARBA" id="ARBA00023077"/>
    </source>
</evidence>
<evidence type="ECO:0000256" key="16">
    <source>
        <dbReference type="SAM" id="SignalP"/>
    </source>
</evidence>
<evidence type="ECO:0000256" key="14">
    <source>
        <dbReference type="PROSITE-ProRule" id="PRU01360"/>
    </source>
</evidence>
<name>A0AAW3HXG9_9BURK</name>
<organism evidence="18 19">
    <name type="scientific">Achromobacter spanius</name>
    <dbReference type="NCBI Taxonomy" id="217203"/>
    <lineage>
        <taxon>Bacteria</taxon>
        <taxon>Pseudomonadati</taxon>
        <taxon>Pseudomonadota</taxon>
        <taxon>Betaproteobacteria</taxon>
        <taxon>Burkholderiales</taxon>
        <taxon>Alcaligenaceae</taxon>
        <taxon>Achromobacter</taxon>
    </lineage>
</organism>
<feature type="domain" description="Secretin/TonB short N-terminal" evidence="17">
    <location>
        <begin position="74"/>
        <end position="125"/>
    </location>
</feature>
<sequence length="813" mass="88468">MARVRATRGKAPRKAMIWSALWCTAMASATAGAQTAAQSVAQRGTTPSSQVRAVEIGAGTLDTVLARYAAAAGVQIVYDPAWLAGRQSPGISGEMSVQQGFDRLLAGTGYRAVPSAAGTYALQAAPQGGVTQLEAVTVMGAATPATSEGTDSYTSNAVTLGKGTQTLKEIPQSVSVVTRQQLDDQNLNSLSDAMRNVTGITVETLSSGGNISSFISRGYTLDTIQFDGLRAPAGAGNLSAGFDLAIYDRIEVLRGPSGLYQGTGEPGGSVNLVRKRPLQEFAFGAQASVGSWDYYRAVADLSTPFDSEGKLRGRFIAAYEDRGSFVDRVNSERPTLYGIIEADLTPHTTLAAGITHQRSRTTPAFGLPAYADGSLLDVRRGTNLSAEWNRIEEESTEFFADLEHRLEGGGVVKASVFHRDTDTPTRQTTWSNRAVDPLTGDTNLIAWSYRNHWKTTGADAHLNLPVEAFGREHSLLVGADYSYTRKQFNYGGGTLFPTNVYEPVIDMPMPDMEQVNGNDGRTSEFGLYTRANFQATDNLKFIAGARLGWWKNDARNANQYFGDFSQTETRIAARTTPYAGLVYDLTPQVSAYASYTSIFQPQTDIDAQGNTLSPRVGRQIETGLKGAFMDGRLNAHAALFQIVDRNRAMSDLNNPMYSVAAGKVRSQGFETEISGSPLPNWDIVAGYAYTQTKYLEAAAATEGLSYSTITPRHAINLWTRYRFSEPTLQGFSVGTGVRWNSGNYLQSGNVRWDQGSYAVVSAQIGYRYNRHVEGTLTVDNLFDRKYYEKLGGASRQNYYGQPRSVMLTLRYQY</sequence>
<evidence type="ECO:0000256" key="3">
    <source>
        <dbReference type="ARBA" id="ARBA00022448"/>
    </source>
</evidence>
<evidence type="ECO:0000256" key="7">
    <source>
        <dbReference type="ARBA" id="ARBA00022729"/>
    </source>
</evidence>
<dbReference type="PANTHER" id="PTHR32552">
    <property type="entry name" value="FERRICHROME IRON RECEPTOR-RELATED"/>
    <property type="match status" value="1"/>
</dbReference>
<dbReference type="GO" id="GO:0038023">
    <property type="term" value="F:signaling receptor activity"/>
    <property type="evidence" value="ECO:0007669"/>
    <property type="project" value="InterPro"/>
</dbReference>
<dbReference type="GO" id="GO:0015891">
    <property type="term" value="P:siderophore transport"/>
    <property type="evidence" value="ECO:0007669"/>
    <property type="project" value="InterPro"/>
</dbReference>
<dbReference type="InterPro" id="IPR000531">
    <property type="entry name" value="Beta-barrel_TonB"/>
</dbReference>
<dbReference type="InterPro" id="IPR012910">
    <property type="entry name" value="Plug_dom"/>
</dbReference>
<dbReference type="Pfam" id="PF07715">
    <property type="entry name" value="Plug"/>
    <property type="match status" value="1"/>
</dbReference>
<evidence type="ECO:0000256" key="9">
    <source>
        <dbReference type="ARBA" id="ARBA00023065"/>
    </source>
</evidence>
<keyword evidence="12 18" id="KW-0675">Receptor</keyword>
<dbReference type="InterPro" id="IPR036942">
    <property type="entry name" value="Beta-barrel_TonB_sf"/>
</dbReference>
<evidence type="ECO:0000256" key="1">
    <source>
        <dbReference type="ARBA" id="ARBA00004571"/>
    </source>
</evidence>
<dbReference type="InterPro" id="IPR037066">
    <property type="entry name" value="Plug_dom_sf"/>
</dbReference>
<evidence type="ECO:0000259" key="17">
    <source>
        <dbReference type="SMART" id="SM00965"/>
    </source>
</evidence>
<evidence type="ECO:0000256" key="11">
    <source>
        <dbReference type="ARBA" id="ARBA00023136"/>
    </source>
</evidence>
<dbReference type="InterPro" id="IPR011662">
    <property type="entry name" value="Secretin/TonB_short_N"/>
</dbReference>
<keyword evidence="6 14" id="KW-0812">Transmembrane</keyword>
<dbReference type="SMART" id="SM00965">
    <property type="entry name" value="STN"/>
    <property type="match status" value="1"/>
</dbReference>
<dbReference type="CDD" id="cd01347">
    <property type="entry name" value="ligand_gated_channel"/>
    <property type="match status" value="1"/>
</dbReference>
<gene>
    <name evidence="18" type="ORF">AFM18_24445</name>
</gene>
<keyword evidence="9" id="KW-0406">Ion transport</keyword>
<protein>
    <submittedName>
        <fullName evidence="18">TonB-dependent receptor</fullName>
    </submittedName>
</protein>
<dbReference type="Pfam" id="PF07660">
    <property type="entry name" value="STN"/>
    <property type="match status" value="1"/>
</dbReference>
<comment type="subcellular location">
    <subcellularLocation>
        <location evidence="1 14">Cell outer membrane</location>
        <topology evidence="1 14">Multi-pass membrane protein</topology>
    </subcellularLocation>
</comment>
<evidence type="ECO:0000256" key="15">
    <source>
        <dbReference type="RuleBase" id="RU003357"/>
    </source>
</evidence>
<dbReference type="EMBL" id="LGVG01000044">
    <property type="protein sequence ID" value="KNE24795.1"/>
    <property type="molecule type" value="Genomic_DNA"/>
</dbReference>
<dbReference type="Gene3D" id="3.55.50.30">
    <property type="match status" value="1"/>
</dbReference>
<feature type="signal peptide" evidence="16">
    <location>
        <begin position="1"/>
        <end position="33"/>
    </location>
</feature>
<dbReference type="Gene3D" id="2.40.170.20">
    <property type="entry name" value="TonB-dependent receptor, beta-barrel domain"/>
    <property type="match status" value="1"/>
</dbReference>
<keyword evidence="7 16" id="KW-0732">Signal</keyword>
<dbReference type="InterPro" id="IPR010105">
    <property type="entry name" value="TonB_sidphr_rcpt"/>
</dbReference>
<keyword evidence="11 14" id="KW-0472">Membrane</keyword>
<accession>A0AAW3HXG9</accession>
<dbReference type="PROSITE" id="PS52016">
    <property type="entry name" value="TONB_DEPENDENT_REC_3"/>
    <property type="match status" value="1"/>
</dbReference>
<evidence type="ECO:0000313" key="19">
    <source>
        <dbReference type="Proteomes" id="UP000037511"/>
    </source>
</evidence>
<dbReference type="GO" id="GO:0015344">
    <property type="term" value="F:siderophore uptake transmembrane transporter activity"/>
    <property type="evidence" value="ECO:0007669"/>
    <property type="project" value="TreeGrafter"/>
</dbReference>
<evidence type="ECO:0000256" key="13">
    <source>
        <dbReference type="ARBA" id="ARBA00023237"/>
    </source>
</evidence>
<evidence type="ECO:0000313" key="18">
    <source>
        <dbReference type="EMBL" id="KNE24795.1"/>
    </source>
</evidence>